<protein>
    <submittedName>
        <fullName evidence="2">Uncharacterized protein</fullName>
    </submittedName>
</protein>
<name>A0A7S3LJ62_9STRA</name>
<sequence>MILWHKSVDPATECLTSFVSVATKGDKFRVRIRKRKSLRNKFTIKDKIFETKFDAVKISLLQRFEANPPFRNQLVHVMNVKATTTVPTPESTPIQDTNKTDNSRKTLSSNSLETKLQLIEY</sequence>
<reference evidence="2" key="1">
    <citation type="submission" date="2021-01" db="EMBL/GenBank/DDBJ databases">
        <authorList>
            <person name="Corre E."/>
            <person name="Pelletier E."/>
            <person name="Niang G."/>
            <person name="Scheremetjew M."/>
            <person name="Finn R."/>
            <person name="Kale V."/>
            <person name="Holt S."/>
            <person name="Cochrane G."/>
            <person name="Meng A."/>
            <person name="Brown T."/>
            <person name="Cohen L."/>
        </authorList>
    </citation>
    <scope>NUCLEOTIDE SEQUENCE</scope>
    <source>
        <strain evidence="2">GSBS06</strain>
    </source>
</reference>
<feature type="region of interest" description="Disordered" evidence="1">
    <location>
        <begin position="85"/>
        <end position="109"/>
    </location>
</feature>
<gene>
    <name evidence="2" type="ORF">ASTO00021_LOCUS648</name>
</gene>
<accession>A0A7S3LJ62</accession>
<feature type="compositionally biased region" description="Polar residues" evidence="1">
    <location>
        <begin position="85"/>
        <end position="97"/>
    </location>
</feature>
<evidence type="ECO:0000313" key="2">
    <source>
        <dbReference type="EMBL" id="CAE0430321.1"/>
    </source>
</evidence>
<proteinExistence type="predicted"/>
<dbReference type="EMBL" id="HBIN01001180">
    <property type="protein sequence ID" value="CAE0430321.1"/>
    <property type="molecule type" value="Transcribed_RNA"/>
</dbReference>
<evidence type="ECO:0000256" key="1">
    <source>
        <dbReference type="SAM" id="MobiDB-lite"/>
    </source>
</evidence>
<organism evidence="2">
    <name type="scientific">Aplanochytrium stocchinoi</name>
    <dbReference type="NCBI Taxonomy" id="215587"/>
    <lineage>
        <taxon>Eukaryota</taxon>
        <taxon>Sar</taxon>
        <taxon>Stramenopiles</taxon>
        <taxon>Bigyra</taxon>
        <taxon>Labyrinthulomycetes</taxon>
        <taxon>Thraustochytrida</taxon>
        <taxon>Thraustochytriidae</taxon>
        <taxon>Aplanochytrium</taxon>
    </lineage>
</organism>
<dbReference type="AlphaFoldDB" id="A0A7S3LJ62"/>